<reference evidence="2" key="1">
    <citation type="journal article" date="2014" name="Front. Microbiol.">
        <title>High frequency of phylogenetically diverse reductive dehalogenase-homologous genes in deep subseafloor sedimentary metagenomes.</title>
        <authorList>
            <person name="Kawai M."/>
            <person name="Futagami T."/>
            <person name="Toyoda A."/>
            <person name="Takaki Y."/>
            <person name="Nishi S."/>
            <person name="Hori S."/>
            <person name="Arai W."/>
            <person name="Tsubouchi T."/>
            <person name="Morono Y."/>
            <person name="Uchiyama I."/>
            <person name="Ito T."/>
            <person name="Fujiyama A."/>
            <person name="Inagaki F."/>
            <person name="Takami H."/>
        </authorList>
    </citation>
    <scope>NUCLEOTIDE SEQUENCE</scope>
    <source>
        <strain evidence="2">Expedition CK06-06</strain>
    </source>
</reference>
<protein>
    <recommendedName>
        <fullName evidence="1">Tyramine--L-glutamate ligase pre ATP-grasp domain-containing protein</fullName>
    </recommendedName>
</protein>
<dbReference type="Gene3D" id="3.40.50.11770">
    <property type="match status" value="1"/>
</dbReference>
<evidence type="ECO:0000259" key="1">
    <source>
        <dbReference type="Pfam" id="PF18301"/>
    </source>
</evidence>
<dbReference type="EMBL" id="BARS01016219">
    <property type="protein sequence ID" value="GAF98695.1"/>
    <property type="molecule type" value="Genomic_DNA"/>
</dbReference>
<name>X0VDQ4_9ZZZZ</name>
<proteinExistence type="predicted"/>
<dbReference type="SUPFAM" id="SSF56059">
    <property type="entry name" value="Glutathione synthetase ATP-binding domain-like"/>
    <property type="match status" value="1"/>
</dbReference>
<feature type="domain" description="Tyramine--L-glutamate ligase pre ATP-grasp" evidence="1">
    <location>
        <begin position="79"/>
        <end position="129"/>
    </location>
</feature>
<dbReference type="AlphaFoldDB" id="X0VDQ4"/>
<gene>
    <name evidence="2" type="ORF">S01H1_26730</name>
</gene>
<accession>X0VDQ4</accession>
<dbReference type="GO" id="GO:0005524">
    <property type="term" value="F:ATP binding"/>
    <property type="evidence" value="ECO:0007669"/>
    <property type="project" value="InterPro"/>
</dbReference>
<dbReference type="InterPro" id="IPR040803">
    <property type="entry name" value="MfnD_preATP-grasp"/>
</dbReference>
<sequence>MKVSNTEINRIFIFEFISGGGFNHVDIPISLFAEGFGMLRVIIEDFKNLGFQIKTLIDCRIQHMIRYLKMDYSKEINQNMDIFLEVKNAVKDCKYVFIIAPEFSGILYNLTKIMKDQNKIILSMNLEAIRLGSSKFETYKYFKAQEVSTPLTYHLPSHLLHKDHVMKIILNFKLPVIIKPEDGVGAESIFYFDDKSQISSFFTSNRSH</sequence>
<feature type="non-terminal residue" evidence="2">
    <location>
        <position position="208"/>
    </location>
</feature>
<comment type="caution">
    <text evidence="2">The sequence shown here is derived from an EMBL/GenBank/DDBJ whole genome shotgun (WGS) entry which is preliminary data.</text>
</comment>
<dbReference type="Pfam" id="PF18301">
    <property type="entry name" value="preATP-grasp_3"/>
    <property type="match status" value="1"/>
</dbReference>
<dbReference type="Gene3D" id="3.30.1490.20">
    <property type="entry name" value="ATP-grasp fold, A domain"/>
    <property type="match status" value="1"/>
</dbReference>
<organism evidence="2">
    <name type="scientific">marine sediment metagenome</name>
    <dbReference type="NCBI Taxonomy" id="412755"/>
    <lineage>
        <taxon>unclassified sequences</taxon>
        <taxon>metagenomes</taxon>
        <taxon>ecological metagenomes</taxon>
    </lineage>
</organism>
<evidence type="ECO:0000313" key="2">
    <source>
        <dbReference type="EMBL" id="GAF98695.1"/>
    </source>
</evidence>
<dbReference type="InterPro" id="IPR013815">
    <property type="entry name" value="ATP_grasp_subdomain_1"/>
</dbReference>